<gene>
    <name evidence="4" type="ORF">G4Z14_13455</name>
</gene>
<keyword evidence="5" id="KW-1185">Reference proteome</keyword>
<accession>A0A6M0QV47</accession>
<evidence type="ECO:0000313" key="4">
    <source>
        <dbReference type="EMBL" id="NEY91305.1"/>
    </source>
</evidence>
<feature type="region of interest" description="Disordered" evidence="2">
    <location>
        <begin position="49"/>
        <end position="94"/>
    </location>
</feature>
<evidence type="ECO:0000313" key="5">
    <source>
        <dbReference type="Proteomes" id="UP000477782"/>
    </source>
</evidence>
<name>A0A6M0QV47_9RHOB</name>
<dbReference type="AlphaFoldDB" id="A0A6M0QV47"/>
<feature type="domain" description="Transglycosylase SLT" evidence="3">
    <location>
        <begin position="184"/>
        <end position="259"/>
    </location>
</feature>
<feature type="compositionally biased region" description="Basic and acidic residues" evidence="2">
    <location>
        <begin position="59"/>
        <end position="74"/>
    </location>
</feature>
<proteinExistence type="inferred from homology"/>
<comment type="caution">
    <text evidence="4">The sequence shown here is derived from an EMBL/GenBank/DDBJ whole genome shotgun (WGS) entry which is preliminary data.</text>
</comment>
<dbReference type="Pfam" id="PF01464">
    <property type="entry name" value="SLT"/>
    <property type="match status" value="1"/>
</dbReference>
<evidence type="ECO:0000256" key="1">
    <source>
        <dbReference type="ARBA" id="ARBA00009387"/>
    </source>
</evidence>
<comment type="similarity">
    <text evidence="1">Belongs to the virb1 family.</text>
</comment>
<reference evidence="4 5" key="1">
    <citation type="submission" date="2020-02" db="EMBL/GenBank/DDBJ databases">
        <authorList>
            <person name="Chen W.-M."/>
        </authorList>
    </citation>
    <scope>NUCLEOTIDE SEQUENCE [LARGE SCALE GENOMIC DNA]</scope>
    <source>
        <strain evidence="4 5">KMS-5</strain>
    </source>
</reference>
<dbReference type="InterPro" id="IPR008258">
    <property type="entry name" value="Transglycosylase_SLT_dom_1"/>
</dbReference>
<sequence length="298" mass="31867">MDLHADHQFPIVLCPGNHLGFRRGIGQVKHGKPLGWIAFVLGKDSCRGKGRRAGKPALVRRERRQEPADGRPDLPECWTSAPARGHRQAVRNNPEPALPRFRPVAALPVLALALSACVPAGLPKLGALLSSGERPAMRWDHRPEAAEWTARSLAAIAAQDAALAAQVPADIETWCPGYEENGLADRRAFWAGMLSAVAKYESSWNPTAAGGGGRYIGLMQISPGSARNYGCTATSAGALKDGAANLECAVEMIAHHVAQDEVVAGPGNRGVGRDWMPLRKAAKRAEIAGWTRAQSYCQ</sequence>
<organism evidence="4 5">
    <name type="scientific">Tabrizicola oligotrophica</name>
    <dbReference type="NCBI Taxonomy" id="2710650"/>
    <lineage>
        <taxon>Bacteria</taxon>
        <taxon>Pseudomonadati</taxon>
        <taxon>Pseudomonadota</taxon>
        <taxon>Alphaproteobacteria</taxon>
        <taxon>Rhodobacterales</taxon>
        <taxon>Paracoccaceae</taxon>
        <taxon>Tabrizicola</taxon>
    </lineage>
</organism>
<dbReference type="EMBL" id="JAAIVJ010000008">
    <property type="protein sequence ID" value="NEY91305.1"/>
    <property type="molecule type" value="Genomic_DNA"/>
</dbReference>
<evidence type="ECO:0000256" key="2">
    <source>
        <dbReference type="SAM" id="MobiDB-lite"/>
    </source>
</evidence>
<dbReference type="Gene3D" id="1.10.530.10">
    <property type="match status" value="1"/>
</dbReference>
<dbReference type="InterPro" id="IPR023346">
    <property type="entry name" value="Lysozyme-like_dom_sf"/>
</dbReference>
<dbReference type="Proteomes" id="UP000477782">
    <property type="component" value="Unassembled WGS sequence"/>
</dbReference>
<dbReference type="SUPFAM" id="SSF53955">
    <property type="entry name" value="Lysozyme-like"/>
    <property type="match status" value="1"/>
</dbReference>
<protein>
    <submittedName>
        <fullName evidence="4">Lytic transglycosylase domain-containing protein</fullName>
    </submittedName>
</protein>
<evidence type="ECO:0000259" key="3">
    <source>
        <dbReference type="Pfam" id="PF01464"/>
    </source>
</evidence>